<feature type="compositionally biased region" description="Polar residues" evidence="1">
    <location>
        <begin position="217"/>
        <end position="249"/>
    </location>
</feature>
<dbReference type="HOGENOM" id="CLU_413025_0_0_1"/>
<accession>A0A0D3I862</accession>
<dbReference type="RefSeq" id="XP_005759876.1">
    <property type="nucleotide sequence ID" value="XM_005759819.1"/>
</dbReference>
<reference evidence="4" key="1">
    <citation type="journal article" date="2013" name="Nature">
        <title>Pan genome of the phytoplankton Emiliania underpins its global distribution.</title>
        <authorList>
            <person name="Read B.A."/>
            <person name="Kegel J."/>
            <person name="Klute M.J."/>
            <person name="Kuo A."/>
            <person name="Lefebvre S.C."/>
            <person name="Maumus F."/>
            <person name="Mayer C."/>
            <person name="Miller J."/>
            <person name="Monier A."/>
            <person name="Salamov A."/>
            <person name="Young J."/>
            <person name="Aguilar M."/>
            <person name="Claverie J.M."/>
            <person name="Frickenhaus S."/>
            <person name="Gonzalez K."/>
            <person name="Herman E.K."/>
            <person name="Lin Y.C."/>
            <person name="Napier J."/>
            <person name="Ogata H."/>
            <person name="Sarno A.F."/>
            <person name="Shmutz J."/>
            <person name="Schroeder D."/>
            <person name="de Vargas C."/>
            <person name="Verret F."/>
            <person name="von Dassow P."/>
            <person name="Valentin K."/>
            <person name="Van de Peer Y."/>
            <person name="Wheeler G."/>
            <person name="Dacks J.B."/>
            <person name="Delwiche C.F."/>
            <person name="Dyhrman S.T."/>
            <person name="Glockner G."/>
            <person name="John U."/>
            <person name="Richards T."/>
            <person name="Worden A.Z."/>
            <person name="Zhang X."/>
            <person name="Grigoriev I.V."/>
            <person name="Allen A.E."/>
            <person name="Bidle K."/>
            <person name="Borodovsky M."/>
            <person name="Bowler C."/>
            <person name="Brownlee C."/>
            <person name="Cock J.M."/>
            <person name="Elias M."/>
            <person name="Gladyshev V.N."/>
            <person name="Groth M."/>
            <person name="Guda C."/>
            <person name="Hadaegh A."/>
            <person name="Iglesias-Rodriguez M.D."/>
            <person name="Jenkins J."/>
            <person name="Jones B.M."/>
            <person name="Lawson T."/>
            <person name="Leese F."/>
            <person name="Lindquist E."/>
            <person name="Lobanov A."/>
            <person name="Lomsadze A."/>
            <person name="Malik S.B."/>
            <person name="Marsh M.E."/>
            <person name="Mackinder L."/>
            <person name="Mock T."/>
            <person name="Mueller-Roeber B."/>
            <person name="Pagarete A."/>
            <person name="Parker M."/>
            <person name="Probert I."/>
            <person name="Quesneville H."/>
            <person name="Raines C."/>
            <person name="Rensing S.A."/>
            <person name="Riano-Pachon D.M."/>
            <person name="Richier S."/>
            <person name="Rokitta S."/>
            <person name="Shiraiwa Y."/>
            <person name="Soanes D.M."/>
            <person name="van der Giezen M."/>
            <person name="Wahlund T.M."/>
            <person name="Williams B."/>
            <person name="Wilson W."/>
            <person name="Wolfe G."/>
            <person name="Wurch L.L."/>
        </authorList>
    </citation>
    <scope>NUCLEOTIDE SEQUENCE</scope>
</reference>
<dbReference type="OMA" id="PPTCNPH"/>
<feature type="chain" id="PRO_5044282996" evidence="2">
    <location>
        <begin position="16"/>
        <end position="665"/>
    </location>
</feature>
<keyword evidence="4" id="KW-1185">Reference proteome</keyword>
<feature type="compositionally biased region" description="Low complexity" evidence="1">
    <location>
        <begin position="182"/>
        <end position="192"/>
    </location>
</feature>
<feature type="compositionally biased region" description="Low complexity" evidence="1">
    <location>
        <begin position="344"/>
        <end position="358"/>
    </location>
</feature>
<reference evidence="3" key="2">
    <citation type="submission" date="2024-10" db="UniProtKB">
        <authorList>
            <consortium name="EnsemblProtists"/>
        </authorList>
    </citation>
    <scope>IDENTIFICATION</scope>
</reference>
<dbReference type="KEGG" id="ehx:EMIHUDRAFT_218365"/>
<feature type="signal peptide" evidence="2">
    <location>
        <begin position="1"/>
        <end position="15"/>
    </location>
</feature>
<feature type="compositionally biased region" description="Basic and acidic residues" evidence="1">
    <location>
        <begin position="193"/>
        <end position="203"/>
    </location>
</feature>
<evidence type="ECO:0000256" key="1">
    <source>
        <dbReference type="SAM" id="MobiDB-lite"/>
    </source>
</evidence>
<proteinExistence type="predicted"/>
<feature type="compositionally biased region" description="Pro residues" evidence="1">
    <location>
        <begin position="156"/>
        <end position="165"/>
    </location>
</feature>
<name>A0A0D3I862_EMIH1</name>
<feature type="compositionally biased region" description="Basic and acidic residues" evidence="1">
    <location>
        <begin position="327"/>
        <end position="338"/>
    </location>
</feature>
<feature type="compositionally biased region" description="Polar residues" evidence="1">
    <location>
        <begin position="475"/>
        <end position="487"/>
    </location>
</feature>
<evidence type="ECO:0000313" key="3">
    <source>
        <dbReference type="EnsemblProtists" id="EOD07447"/>
    </source>
</evidence>
<feature type="region of interest" description="Disordered" evidence="1">
    <location>
        <begin position="87"/>
        <end position="493"/>
    </location>
</feature>
<dbReference type="GeneID" id="17253597"/>
<feature type="compositionally biased region" description="Low complexity" evidence="1">
    <location>
        <begin position="252"/>
        <end position="272"/>
    </location>
</feature>
<dbReference type="PaxDb" id="2903-EOD07447"/>
<feature type="compositionally biased region" description="Low complexity" evidence="1">
    <location>
        <begin position="126"/>
        <end position="149"/>
    </location>
</feature>
<feature type="region of interest" description="Disordered" evidence="1">
    <location>
        <begin position="512"/>
        <end position="646"/>
    </location>
</feature>
<evidence type="ECO:0000313" key="4">
    <source>
        <dbReference type="Proteomes" id="UP000013827"/>
    </source>
</evidence>
<protein>
    <submittedName>
        <fullName evidence="3">Uncharacterized protein</fullName>
    </submittedName>
</protein>
<feature type="compositionally biased region" description="Polar residues" evidence="1">
    <location>
        <begin position="291"/>
        <end position="305"/>
    </location>
</feature>
<feature type="compositionally biased region" description="Basic and acidic residues" evidence="1">
    <location>
        <begin position="114"/>
        <end position="125"/>
    </location>
</feature>
<dbReference type="AlphaFoldDB" id="A0A0D3I862"/>
<dbReference type="EnsemblProtists" id="EOD07447">
    <property type="protein sequence ID" value="EOD07447"/>
    <property type="gene ID" value="EMIHUDRAFT_218365"/>
</dbReference>
<sequence>MHLLGLLSQAPGAHAECLPASSFCAPPRVVGTRRTAPARKLSSHTPQHDPAGEAATELLVMAGIAVAIILLILTRAHRRCGRRLGGDPEFALSGGSPVAPYLSPAKRPKRRKRKSEDVRPKEVRGARVTAAAAKATAPASVARASAGEADTTAPQNVPPQEPSTPQPSLTRPVLTQLPQLRPTATESSASPASDRDSSTHEWPIDPSTAHRPPSEDGLTSTVDQPVSKEGMTSFTSEPSAESPPRSTEPSFAATYEAKCEAAAASPSAAAIPKTRRRRRQSRTSLSTEQQGQAPPSKVQSVSSGPAEQPHQPSPKDDLTLAAPSSGPRREGKTKREGGEGCSDDGGSPSGAGPSNSSSHSRELAITGTTSEHDAFSRTAPAEAIHAPTDSSPSAATYEPQAEARRAGLGSSPLSEGVEAPQRLLRPPPLALRRQSSLGCQGQGGMPPLPPPLTIVAASPALLGEVVPISPPPAQESGQQSGPTTSPDSVQSSLSISAQSALVINALRGRTSPRFASCPPGLAPTPPSTPTAALPPGILALASGHVRSAPPSPFAPRIATIGRPTNATPTCYSPPLKARTPRLLLTPPHARSAPWAKPAVAATEGAAPDGRRAGSRSGSQPGTPRTPRTPRVMTFPKKKKNRAAQAKRLRQELQPLLQLLAPSPGS</sequence>
<feature type="compositionally biased region" description="Basic residues" evidence="1">
    <location>
        <begin position="635"/>
        <end position="646"/>
    </location>
</feature>
<feature type="compositionally biased region" description="Low complexity" evidence="1">
    <location>
        <begin position="419"/>
        <end position="434"/>
    </location>
</feature>
<dbReference type="Proteomes" id="UP000013827">
    <property type="component" value="Unassembled WGS sequence"/>
</dbReference>
<evidence type="ECO:0000256" key="2">
    <source>
        <dbReference type="SAM" id="SignalP"/>
    </source>
</evidence>
<keyword evidence="2" id="KW-0732">Signal</keyword>
<organism evidence="3 4">
    <name type="scientific">Emiliania huxleyi (strain CCMP1516)</name>
    <dbReference type="NCBI Taxonomy" id="280463"/>
    <lineage>
        <taxon>Eukaryota</taxon>
        <taxon>Haptista</taxon>
        <taxon>Haptophyta</taxon>
        <taxon>Prymnesiophyceae</taxon>
        <taxon>Isochrysidales</taxon>
        <taxon>Noelaerhabdaceae</taxon>
        <taxon>Emiliania</taxon>
    </lineage>
</organism>